<dbReference type="PANTHER" id="PTHR30353:SF15">
    <property type="entry name" value="INNER MEMBRANE PROTEIN YABI"/>
    <property type="match status" value="1"/>
</dbReference>
<sequence>MIAALQQSLAWIHLHPHWALLLLLLAALLDSVFLIGAFVPAGVALFAAGALVALGSLELWEAILAAALGAIAGDVFSFWLGRRYGERLFAWRPLRRHPELVLNGRRFFQRHGAWSVALARFLGPMRAIVPALAGASGLRTPAFLLADIGSATAWAFAFVLPGVAFGASLGLAAEVAGRLALLLLGVIIALILTVWITLLIGRAAQRHASAWIGAWLDWSQRHRRLGKFGPALADPAQPETPALALLAVLLLLISGIGLWLWAGTALHTYPWAFDAAVFQSMRDLHSPWGWALAQRLDQIGQWIVYGPVALVTFAGLLGLRQKRAAAHWAAAICFGAALSVGLHAVPTLPPPHVYFGTPAPSAQHTRDLVLVTVIYSFLPVLLATGRSALLRRLLYASAMSIILLVVLARLYTGTQWASIALFSVLVGAVWSAMLGLGYRRHQPQRLPVRRVLAPSLIAFIASVAFAWATPHAVAPNPPLTVHRVGAAEWMATAWQELPRHRIDIAGRNQQALTLQWAADLTHIKAALAATGWEPPPPLSGSAALRWLGRSLPIAELPILPQVHAGHHPVLSLRRIVDEEQAELIRLWPSTLALDDGRPIWLGTITRIQARTMYRVLRYPATTLLAVDPAVALADVAGLQIAPRPNVWLLSFADTSDATAAAPPGRLQTPTHD</sequence>
<dbReference type="Proteomes" id="UP000199771">
    <property type="component" value="Unassembled WGS sequence"/>
</dbReference>
<reference evidence="10 11" key="1">
    <citation type="submission" date="2016-10" db="EMBL/GenBank/DDBJ databases">
        <authorList>
            <person name="de Groot N.N."/>
        </authorList>
    </citation>
    <scope>NUCLEOTIDE SEQUENCE [LARGE SCALE GENOMIC DNA]</scope>
    <source>
        <strain evidence="10 11">DSM 23609</strain>
    </source>
</reference>
<feature type="transmembrane region" description="Helical" evidence="7">
    <location>
        <begin position="153"/>
        <end position="173"/>
    </location>
</feature>
<evidence type="ECO:0000256" key="5">
    <source>
        <dbReference type="ARBA" id="ARBA00022989"/>
    </source>
</evidence>
<feature type="domain" description="VTT" evidence="8">
    <location>
        <begin position="40"/>
        <end position="162"/>
    </location>
</feature>
<dbReference type="InterPro" id="IPR036938">
    <property type="entry name" value="PAP2/HPO_sf"/>
</dbReference>
<protein>
    <submittedName>
        <fullName evidence="10">Undecaprenyl-diphosphatase</fullName>
    </submittedName>
</protein>
<feature type="transmembrane region" description="Helical" evidence="7">
    <location>
        <begin position="179"/>
        <end position="200"/>
    </location>
</feature>
<keyword evidence="3" id="KW-1003">Cell membrane</keyword>
<dbReference type="RefSeq" id="WP_091534779.1">
    <property type="nucleotide sequence ID" value="NZ_FOOC01000011.1"/>
</dbReference>
<comment type="subcellular location">
    <subcellularLocation>
        <location evidence="1">Cell membrane</location>
        <topology evidence="1">Multi-pass membrane protein</topology>
    </subcellularLocation>
</comment>
<dbReference type="InterPro" id="IPR032816">
    <property type="entry name" value="VTT_dom"/>
</dbReference>
<feature type="transmembrane region" description="Helical" evidence="7">
    <location>
        <begin position="59"/>
        <end position="80"/>
    </location>
</feature>
<evidence type="ECO:0000259" key="8">
    <source>
        <dbReference type="Pfam" id="PF09335"/>
    </source>
</evidence>
<dbReference type="OrthoDB" id="9780918at2"/>
<dbReference type="PANTHER" id="PTHR30353">
    <property type="entry name" value="INNER MEMBRANE PROTEIN DEDA-RELATED"/>
    <property type="match status" value="1"/>
</dbReference>
<keyword evidence="4 7" id="KW-0812">Transmembrane</keyword>
<dbReference type="GO" id="GO:0005886">
    <property type="term" value="C:plasma membrane"/>
    <property type="evidence" value="ECO:0007669"/>
    <property type="project" value="UniProtKB-SubCell"/>
</dbReference>
<feature type="transmembrane region" description="Helical" evidence="7">
    <location>
        <begin position="20"/>
        <end position="53"/>
    </location>
</feature>
<organism evidence="10 11">
    <name type="scientific">Fontimonas thermophila</name>
    <dbReference type="NCBI Taxonomy" id="1076937"/>
    <lineage>
        <taxon>Bacteria</taxon>
        <taxon>Pseudomonadati</taxon>
        <taxon>Pseudomonadota</taxon>
        <taxon>Gammaproteobacteria</taxon>
        <taxon>Nevskiales</taxon>
        <taxon>Nevskiaceae</taxon>
        <taxon>Fontimonas</taxon>
    </lineage>
</organism>
<name>A0A1I2K380_9GAMM</name>
<feature type="transmembrane region" description="Helical" evidence="7">
    <location>
        <begin position="326"/>
        <end position="348"/>
    </location>
</feature>
<gene>
    <name evidence="10" type="ORF">SAMN04488120_11111</name>
</gene>
<feature type="domain" description="LssY-like C-terminal" evidence="9">
    <location>
        <begin position="494"/>
        <end position="606"/>
    </location>
</feature>
<feature type="transmembrane region" description="Helical" evidence="7">
    <location>
        <begin position="450"/>
        <end position="468"/>
    </location>
</feature>
<dbReference type="InterPro" id="IPR025902">
    <property type="entry name" value="LssY-like-C_dom"/>
</dbReference>
<feature type="transmembrane region" description="Helical" evidence="7">
    <location>
        <begin position="242"/>
        <end position="262"/>
    </location>
</feature>
<keyword evidence="11" id="KW-1185">Reference proteome</keyword>
<feature type="transmembrane region" description="Helical" evidence="7">
    <location>
        <begin position="417"/>
        <end position="438"/>
    </location>
</feature>
<dbReference type="InterPro" id="IPR032818">
    <property type="entry name" value="DedA-like"/>
</dbReference>
<evidence type="ECO:0000256" key="7">
    <source>
        <dbReference type="SAM" id="Phobius"/>
    </source>
</evidence>
<proteinExistence type="inferred from homology"/>
<dbReference type="Pfam" id="PF14067">
    <property type="entry name" value="LssY_C"/>
    <property type="match status" value="1"/>
</dbReference>
<evidence type="ECO:0000256" key="3">
    <source>
        <dbReference type="ARBA" id="ARBA00022475"/>
    </source>
</evidence>
<evidence type="ECO:0000256" key="4">
    <source>
        <dbReference type="ARBA" id="ARBA00022692"/>
    </source>
</evidence>
<evidence type="ECO:0000313" key="10">
    <source>
        <dbReference type="EMBL" id="SFF59376.1"/>
    </source>
</evidence>
<feature type="transmembrane region" description="Helical" evidence="7">
    <location>
        <begin position="393"/>
        <end position="411"/>
    </location>
</feature>
<comment type="similarity">
    <text evidence="2">Belongs to the DedA family.</text>
</comment>
<dbReference type="STRING" id="1076937.SAMN04488120_11111"/>
<keyword evidence="5 7" id="KW-1133">Transmembrane helix</keyword>
<dbReference type="Pfam" id="PF09335">
    <property type="entry name" value="VTT_dom"/>
    <property type="match status" value="1"/>
</dbReference>
<evidence type="ECO:0000256" key="6">
    <source>
        <dbReference type="ARBA" id="ARBA00023136"/>
    </source>
</evidence>
<evidence type="ECO:0000259" key="9">
    <source>
        <dbReference type="Pfam" id="PF14067"/>
    </source>
</evidence>
<evidence type="ECO:0000256" key="2">
    <source>
        <dbReference type="ARBA" id="ARBA00010792"/>
    </source>
</evidence>
<keyword evidence="6 7" id="KW-0472">Membrane</keyword>
<accession>A0A1I2K380</accession>
<feature type="transmembrane region" description="Helical" evidence="7">
    <location>
        <begin position="368"/>
        <end position="386"/>
    </location>
</feature>
<evidence type="ECO:0000313" key="11">
    <source>
        <dbReference type="Proteomes" id="UP000199771"/>
    </source>
</evidence>
<dbReference type="AlphaFoldDB" id="A0A1I2K380"/>
<dbReference type="EMBL" id="FOOC01000011">
    <property type="protein sequence ID" value="SFF59376.1"/>
    <property type="molecule type" value="Genomic_DNA"/>
</dbReference>
<feature type="transmembrane region" description="Helical" evidence="7">
    <location>
        <begin position="299"/>
        <end position="319"/>
    </location>
</feature>
<dbReference type="SUPFAM" id="SSF48317">
    <property type="entry name" value="Acid phosphatase/Vanadium-dependent haloperoxidase"/>
    <property type="match status" value="1"/>
</dbReference>
<evidence type="ECO:0000256" key="1">
    <source>
        <dbReference type="ARBA" id="ARBA00004651"/>
    </source>
</evidence>